<feature type="transmembrane region" description="Helical" evidence="1">
    <location>
        <begin position="31"/>
        <end position="54"/>
    </location>
</feature>
<dbReference type="EMBL" id="QUNG01000010">
    <property type="protein sequence ID" value="REG82148.1"/>
    <property type="molecule type" value="Genomic_DNA"/>
</dbReference>
<proteinExistence type="predicted"/>
<name>A0A3E0DHF9_9GAMM</name>
<feature type="transmembrane region" description="Helical" evidence="1">
    <location>
        <begin position="119"/>
        <end position="144"/>
    </location>
</feature>
<dbReference type="Proteomes" id="UP000256542">
    <property type="component" value="Unassembled WGS sequence"/>
</dbReference>
<keyword evidence="1" id="KW-0472">Membrane</keyword>
<keyword evidence="1" id="KW-1133">Transmembrane helix</keyword>
<comment type="caution">
    <text evidence="2">The sequence shown here is derived from an EMBL/GenBank/DDBJ whole genome shotgun (WGS) entry which is preliminary data.</text>
</comment>
<dbReference type="RefSeq" id="WP_115898434.1">
    <property type="nucleotide sequence ID" value="NZ_QUNG01000010.1"/>
</dbReference>
<feature type="transmembrane region" description="Helical" evidence="1">
    <location>
        <begin position="80"/>
        <end position="99"/>
    </location>
</feature>
<protein>
    <submittedName>
        <fullName evidence="2">Uncharacterized protein</fullName>
    </submittedName>
</protein>
<evidence type="ECO:0000313" key="2">
    <source>
        <dbReference type="EMBL" id="REG82148.1"/>
    </source>
</evidence>
<dbReference type="AlphaFoldDB" id="A0A3E0DHF9"/>
<keyword evidence="3" id="KW-1185">Reference proteome</keyword>
<accession>A0A3E0DHF9</accession>
<evidence type="ECO:0000313" key="3">
    <source>
        <dbReference type="Proteomes" id="UP000256542"/>
    </source>
</evidence>
<organism evidence="2 3">
    <name type="scientific">Marinomonas pollencensis</name>
    <dbReference type="NCBI Taxonomy" id="491954"/>
    <lineage>
        <taxon>Bacteria</taxon>
        <taxon>Pseudomonadati</taxon>
        <taxon>Pseudomonadota</taxon>
        <taxon>Gammaproteobacteria</taxon>
        <taxon>Oceanospirillales</taxon>
        <taxon>Oceanospirillaceae</taxon>
        <taxon>Marinomonas</taxon>
    </lineage>
</organism>
<evidence type="ECO:0000256" key="1">
    <source>
        <dbReference type="SAM" id="Phobius"/>
    </source>
</evidence>
<keyword evidence="1" id="KW-0812">Transmembrane</keyword>
<sequence>MRYVIGFSSIFIVSLLLSSSANESYKVLESALSGVLGALLGGIISAISIIFGLLTTRSEKLQTFASSNGRFLSFVKGLKLDAYILLGCTFLAVFLPYLRNIDIVFLQYPTWQLMPSKNMLFTTAEIMVVILSFVVIAEIISVLFRVFEIALVKENVPKD</sequence>
<reference evidence="2 3" key="1">
    <citation type="submission" date="2018-08" db="EMBL/GenBank/DDBJ databases">
        <title>Genomic Encyclopedia of Type Strains, Phase III (KMG-III): the genomes of soil and plant-associated and newly described type strains.</title>
        <authorList>
            <person name="Whitman W."/>
        </authorList>
    </citation>
    <scope>NUCLEOTIDE SEQUENCE [LARGE SCALE GENOMIC DNA]</scope>
    <source>
        <strain evidence="2 3">CECT 7375</strain>
    </source>
</reference>
<gene>
    <name evidence="2" type="ORF">DFP81_11035</name>
</gene>